<dbReference type="SUPFAM" id="SSF81383">
    <property type="entry name" value="F-box domain"/>
    <property type="match status" value="1"/>
</dbReference>
<sequence>MVVGIQALPFELIEQIATNLTAIDDLNNFSRACRTFHSASQFVYRELFLSTYDRPNGGDYNYAHNYRWRKIILEKFLRSNHYRVENLTQNQVRVKVVEDVPLTIEFLEGVRDLIFEATSKNFAQLESFASKSRNLLISSHLKAPQTQYFMIVQILLTNIALTNRIVWADSEHCSTNTQALAYGEAGRKLFANDYADEDDIIQIWATANLFLLHLGNRISGSESLGLKLTFDEICGEERGAPDLWKNNLWVDVEPEFHRYWFGLYVYLDPPDLQALHTFRLNGEVHQEDHYDGKLTIMEFLTKTPTTFVGTGTDADEPFTIQGSIKPLPTFYSIFKFRRVSFTTSYSAGDGWSYEGCLLPNSQTILGSWSTSDEDTDDPMPPRGPFIMWAVGKEDWEYEKALRDAEGRVGEEDDFLNF</sequence>
<dbReference type="OrthoDB" id="3971593at2759"/>
<evidence type="ECO:0000313" key="3">
    <source>
        <dbReference type="Proteomes" id="UP000277580"/>
    </source>
</evidence>
<name>A0A3N4L7Y4_9PEZI</name>
<organism evidence="2 3">
    <name type="scientific">Morchella conica CCBAS932</name>
    <dbReference type="NCBI Taxonomy" id="1392247"/>
    <lineage>
        <taxon>Eukaryota</taxon>
        <taxon>Fungi</taxon>
        <taxon>Dikarya</taxon>
        <taxon>Ascomycota</taxon>
        <taxon>Pezizomycotina</taxon>
        <taxon>Pezizomycetes</taxon>
        <taxon>Pezizales</taxon>
        <taxon>Morchellaceae</taxon>
        <taxon>Morchella</taxon>
    </lineage>
</organism>
<dbReference type="PROSITE" id="PS50181">
    <property type="entry name" value="FBOX"/>
    <property type="match status" value="1"/>
</dbReference>
<dbReference type="InterPro" id="IPR001810">
    <property type="entry name" value="F-box_dom"/>
</dbReference>
<dbReference type="EMBL" id="ML119105">
    <property type="protein sequence ID" value="RPB17602.1"/>
    <property type="molecule type" value="Genomic_DNA"/>
</dbReference>
<dbReference type="STRING" id="1392247.A0A3N4L7Y4"/>
<evidence type="ECO:0000313" key="2">
    <source>
        <dbReference type="EMBL" id="RPB17602.1"/>
    </source>
</evidence>
<protein>
    <recommendedName>
        <fullName evidence="1">F-box domain-containing protein</fullName>
    </recommendedName>
</protein>
<keyword evidence="3" id="KW-1185">Reference proteome</keyword>
<dbReference type="CDD" id="cd09917">
    <property type="entry name" value="F-box_SF"/>
    <property type="match status" value="1"/>
</dbReference>
<dbReference type="Pfam" id="PF00646">
    <property type="entry name" value="F-box"/>
    <property type="match status" value="1"/>
</dbReference>
<dbReference type="Proteomes" id="UP000277580">
    <property type="component" value="Unassembled WGS sequence"/>
</dbReference>
<accession>A0A3N4L7Y4</accession>
<reference evidence="2 3" key="1">
    <citation type="journal article" date="2018" name="Nat. Ecol. Evol.">
        <title>Pezizomycetes genomes reveal the molecular basis of ectomycorrhizal truffle lifestyle.</title>
        <authorList>
            <person name="Murat C."/>
            <person name="Payen T."/>
            <person name="Noel B."/>
            <person name="Kuo A."/>
            <person name="Morin E."/>
            <person name="Chen J."/>
            <person name="Kohler A."/>
            <person name="Krizsan K."/>
            <person name="Balestrini R."/>
            <person name="Da Silva C."/>
            <person name="Montanini B."/>
            <person name="Hainaut M."/>
            <person name="Levati E."/>
            <person name="Barry K.W."/>
            <person name="Belfiori B."/>
            <person name="Cichocki N."/>
            <person name="Clum A."/>
            <person name="Dockter R.B."/>
            <person name="Fauchery L."/>
            <person name="Guy J."/>
            <person name="Iotti M."/>
            <person name="Le Tacon F."/>
            <person name="Lindquist E.A."/>
            <person name="Lipzen A."/>
            <person name="Malagnac F."/>
            <person name="Mello A."/>
            <person name="Molinier V."/>
            <person name="Miyauchi S."/>
            <person name="Poulain J."/>
            <person name="Riccioni C."/>
            <person name="Rubini A."/>
            <person name="Sitrit Y."/>
            <person name="Splivallo R."/>
            <person name="Traeger S."/>
            <person name="Wang M."/>
            <person name="Zifcakova L."/>
            <person name="Wipf D."/>
            <person name="Zambonelli A."/>
            <person name="Paolocci F."/>
            <person name="Nowrousian M."/>
            <person name="Ottonello S."/>
            <person name="Baldrian P."/>
            <person name="Spatafora J.W."/>
            <person name="Henrissat B."/>
            <person name="Nagy L.G."/>
            <person name="Aury J.M."/>
            <person name="Wincker P."/>
            <person name="Grigoriev I.V."/>
            <person name="Bonfante P."/>
            <person name="Martin F.M."/>
        </authorList>
    </citation>
    <scope>NUCLEOTIDE SEQUENCE [LARGE SCALE GENOMIC DNA]</scope>
    <source>
        <strain evidence="2 3">CCBAS932</strain>
    </source>
</reference>
<dbReference type="InParanoid" id="A0A3N4L7Y4"/>
<evidence type="ECO:0000259" key="1">
    <source>
        <dbReference type="PROSITE" id="PS50181"/>
    </source>
</evidence>
<dbReference type="InterPro" id="IPR036047">
    <property type="entry name" value="F-box-like_dom_sf"/>
</dbReference>
<proteinExistence type="predicted"/>
<feature type="domain" description="F-box" evidence="1">
    <location>
        <begin position="2"/>
        <end position="47"/>
    </location>
</feature>
<gene>
    <name evidence="2" type="ORF">P167DRAFT_601419</name>
</gene>
<dbReference type="AlphaFoldDB" id="A0A3N4L7Y4"/>